<dbReference type="SUPFAM" id="SSF48179">
    <property type="entry name" value="6-phosphogluconate dehydrogenase C-terminal domain-like"/>
    <property type="match status" value="1"/>
</dbReference>
<dbReference type="Gene3D" id="1.10.1040.10">
    <property type="entry name" value="N-(1-d-carboxylethyl)-l-norvaline Dehydrogenase, domain 2"/>
    <property type="match status" value="1"/>
</dbReference>
<dbReference type="Pfam" id="PF02558">
    <property type="entry name" value="ApbA"/>
    <property type="match status" value="1"/>
</dbReference>
<comment type="catalytic activity">
    <reaction evidence="10 11">
        <text>(R)-pantoate + NADP(+) = 2-dehydropantoate + NADPH + H(+)</text>
        <dbReference type="Rhea" id="RHEA:16233"/>
        <dbReference type="ChEBI" id="CHEBI:11561"/>
        <dbReference type="ChEBI" id="CHEBI:15378"/>
        <dbReference type="ChEBI" id="CHEBI:15980"/>
        <dbReference type="ChEBI" id="CHEBI:57783"/>
        <dbReference type="ChEBI" id="CHEBI:58349"/>
        <dbReference type="EC" id="1.1.1.169"/>
    </reaction>
</comment>
<dbReference type="UniPathway" id="UPA00028">
    <property type="reaction ID" value="UER00004"/>
</dbReference>
<protein>
    <recommendedName>
        <fullName evidence="5 11">2-dehydropantoate 2-reductase</fullName>
        <ecNumber evidence="4 11">1.1.1.169</ecNumber>
    </recommendedName>
    <alternativeName>
        <fullName evidence="9 11">Ketopantoate reductase</fullName>
    </alternativeName>
</protein>
<evidence type="ECO:0000256" key="9">
    <source>
        <dbReference type="ARBA" id="ARBA00032024"/>
    </source>
</evidence>
<sequence length="308" mass="35245">MQFTYKKVEVEYLKIGIIGAGAIGLLFGAYLAEENHEILFYVRGNKKIANLYIEKIPNVPEPITCMQVSEIKALYSMDLIVLAVKYHHLEQLKKDLDILPKHIPLLFVQNGLLHLSFIDQLKQSTIAIASVLHGAMKVNEYTVRHLGIGITSIGILRGVWDKTDAFLQCSTNNFPIKFTTQIEETLFKKALLNCLINPLTTILQVENGMLIKNESYKKILKNIYEELMEAFEEWREKLTWNEVVNLCKNTENNRSSMLTDYENGRLMEVNTIVGAVIAEAGKKDKVLPVLHTFYLMLKELNKVGDRHY</sequence>
<keyword evidence="16" id="KW-1185">Reference proteome</keyword>
<feature type="transmembrane region" description="Helical" evidence="12">
    <location>
        <begin position="12"/>
        <end position="32"/>
    </location>
</feature>
<evidence type="ECO:0000313" key="15">
    <source>
        <dbReference type="EMBL" id="QFF98369.1"/>
    </source>
</evidence>
<evidence type="ECO:0000256" key="1">
    <source>
        <dbReference type="ARBA" id="ARBA00002919"/>
    </source>
</evidence>
<dbReference type="Pfam" id="PF08546">
    <property type="entry name" value="ApbA_C"/>
    <property type="match status" value="1"/>
</dbReference>
<feature type="domain" description="Ketopantoate reductase C-terminal" evidence="14">
    <location>
        <begin position="182"/>
        <end position="300"/>
    </location>
</feature>
<dbReference type="EMBL" id="CP031223">
    <property type="protein sequence ID" value="QFF98369.1"/>
    <property type="molecule type" value="Genomic_DNA"/>
</dbReference>
<comment type="function">
    <text evidence="1 11">Catalyzes the NADPH-dependent reduction of ketopantoate into pantoic acid.</text>
</comment>
<name>A0A5J6SKV5_9BACI</name>
<dbReference type="GO" id="GO:0015940">
    <property type="term" value="P:pantothenate biosynthetic process"/>
    <property type="evidence" value="ECO:0007669"/>
    <property type="project" value="UniProtKB-UniPathway"/>
</dbReference>
<dbReference type="Gene3D" id="3.40.50.720">
    <property type="entry name" value="NAD(P)-binding Rossmann-like Domain"/>
    <property type="match status" value="1"/>
</dbReference>
<evidence type="ECO:0000256" key="5">
    <source>
        <dbReference type="ARBA" id="ARBA00019465"/>
    </source>
</evidence>
<dbReference type="InterPro" id="IPR003710">
    <property type="entry name" value="ApbA"/>
</dbReference>
<reference evidence="15 16" key="1">
    <citation type="submission" date="2018-07" db="EMBL/GenBank/DDBJ databases">
        <title>Complete genome sequence of Psychrobacillus sp. PB01, isolated from iceberg, and comparative genome analysis of Psychrobacillus strains.</title>
        <authorList>
            <person name="Lee P.C."/>
        </authorList>
    </citation>
    <scope>NUCLEOTIDE SEQUENCE [LARGE SCALE GENOMIC DNA]</scope>
    <source>
        <strain evidence="15 16">PB01</strain>
    </source>
</reference>
<dbReference type="GO" id="GO:0008677">
    <property type="term" value="F:2-dehydropantoate 2-reductase activity"/>
    <property type="evidence" value="ECO:0007669"/>
    <property type="project" value="UniProtKB-EC"/>
</dbReference>
<keyword evidence="8 11" id="KW-0560">Oxidoreductase</keyword>
<dbReference type="GO" id="GO:0050661">
    <property type="term" value="F:NADP binding"/>
    <property type="evidence" value="ECO:0007669"/>
    <property type="project" value="TreeGrafter"/>
</dbReference>
<dbReference type="Proteomes" id="UP000325517">
    <property type="component" value="Chromosome"/>
</dbReference>
<comment type="pathway">
    <text evidence="2 11">Cofactor biosynthesis; (R)-pantothenate biosynthesis; (R)-pantoate from 3-methyl-2-oxobutanoate: step 2/2.</text>
</comment>
<evidence type="ECO:0000256" key="2">
    <source>
        <dbReference type="ARBA" id="ARBA00004994"/>
    </source>
</evidence>
<keyword evidence="12" id="KW-0812">Transmembrane</keyword>
<dbReference type="PANTHER" id="PTHR43765">
    <property type="entry name" value="2-DEHYDROPANTOATE 2-REDUCTASE-RELATED"/>
    <property type="match status" value="1"/>
</dbReference>
<dbReference type="NCBIfam" id="TIGR00745">
    <property type="entry name" value="apbA_panE"/>
    <property type="match status" value="1"/>
</dbReference>
<comment type="similarity">
    <text evidence="3 11">Belongs to the ketopantoate reductase family.</text>
</comment>
<organism evidence="15 16">
    <name type="scientific">Psychrobacillus glaciei</name>
    <dbReference type="NCBI Taxonomy" id="2283160"/>
    <lineage>
        <taxon>Bacteria</taxon>
        <taxon>Bacillati</taxon>
        <taxon>Bacillota</taxon>
        <taxon>Bacilli</taxon>
        <taxon>Bacillales</taxon>
        <taxon>Bacillaceae</taxon>
        <taxon>Psychrobacillus</taxon>
    </lineage>
</organism>
<evidence type="ECO:0000259" key="13">
    <source>
        <dbReference type="Pfam" id="PF02558"/>
    </source>
</evidence>
<keyword evidence="7 11" id="KW-0521">NADP</keyword>
<evidence type="ECO:0000313" key="16">
    <source>
        <dbReference type="Proteomes" id="UP000325517"/>
    </source>
</evidence>
<dbReference type="InterPro" id="IPR050838">
    <property type="entry name" value="Ketopantoate_reductase"/>
</dbReference>
<proteinExistence type="inferred from homology"/>
<dbReference type="PANTHER" id="PTHR43765:SF2">
    <property type="entry name" value="2-DEHYDROPANTOATE 2-REDUCTASE"/>
    <property type="match status" value="1"/>
</dbReference>
<dbReference type="InterPro" id="IPR013328">
    <property type="entry name" value="6PGD_dom2"/>
</dbReference>
<evidence type="ECO:0000256" key="8">
    <source>
        <dbReference type="ARBA" id="ARBA00023002"/>
    </source>
</evidence>
<feature type="domain" description="Ketopantoate reductase N-terminal" evidence="13">
    <location>
        <begin position="15"/>
        <end position="156"/>
    </location>
</feature>
<gene>
    <name evidence="15" type="ORF">PB01_05775</name>
</gene>
<dbReference type="InterPro" id="IPR013332">
    <property type="entry name" value="KPR_N"/>
</dbReference>
<dbReference type="AlphaFoldDB" id="A0A5J6SKV5"/>
<evidence type="ECO:0000256" key="10">
    <source>
        <dbReference type="ARBA" id="ARBA00048793"/>
    </source>
</evidence>
<evidence type="ECO:0000256" key="11">
    <source>
        <dbReference type="RuleBase" id="RU362068"/>
    </source>
</evidence>
<dbReference type="EC" id="1.1.1.169" evidence="4 11"/>
<evidence type="ECO:0000256" key="12">
    <source>
        <dbReference type="SAM" id="Phobius"/>
    </source>
</evidence>
<dbReference type="GO" id="GO:0005737">
    <property type="term" value="C:cytoplasm"/>
    <property type="evidence" value="ECO:0007669"/>
    <property type="project" value="TreeGrafter"/>
</dbReference>
<evidence type="ECO:0000256" key="3">
    <source>
        <dbReference type="ARBA" id="ARBA00007870"/>
    </source>
</evidence>
<dbReference type="SUPFAM" id="SSF51735">
    <property type="entry name" value="NAD(P)-binding Rossmann-fold domains"/>
    <property type="match status" value="1"/>
</dbReference>
<dbReference type="OrthoDB" id="9800163at2"/>
<evidence type="ECO:0000259" key="14">
    <source>
        <dbReference type="Pfam" id="PF08546"/>
    </source>
</evidence>
<evidence type="ECO:0000256" key="4">
    <source>
        <dbReference type="ARBA" id="ARBA00013014"/>
    </source>
</evidence>
<keyword evidence="12" id="KW-0472">Membrane</keyword>
<dbReference type="InterPro" id="IPR013752">
    <property type="entry name" value="KPA_reductase"/>
</dbReference>
<dbReference type="InterPro" id="IPR008927">
    <property type="entry name" value="6-PGluconate_DH-like_C_sf"/>
</dbReference>
<keyword evidence="12" id="KW-1133">Transmembrane helix</keyword>
<dbReference type="KEGG" id="psyo:PB01_05775"/>
<accession>A0A5J6SKV5</accession>
<dbReference type="InterPro" id="IPR036291">
    <property type="entry name" value="NAD(P)-bd_dom_sf"/>
</dbReference>
<evidence type="ECO:0000256" key="7">
    <source>
        <dbReference type="ARBA" id="ARBA00022857"/>
    </source>
</evidence>
<evidence type="ECO:0000256" key="6">
    <source>
        <dbReference type="ARBA" id="ARBA00022655"/>
    </source>
</evidence>
<keyword evidence="6 11" id="KW-0566">Pantothenate biosynthesis</keyword>